<keyword evidence="2 15" id="KW-0723">Serine/threonine-protein kinase</keyword>
<dbReference type="CDD" id="cd01098">
    <property type="entry name" value="PAN_AP_plant"/>
    <property type="match status" value="1"/>
</dbReference>
<comment type="catalytic activity">
    <reaction evidence="13 15">
        <text>L-threonyl-[protein] + ATP = O-phospho-L-threonyl-[protein] + ADP + H(+)</text>
        <dbReference type="Rhea" id="RHEA:46608"/>
        <dbReference type="Rhea" id="RHEA-COMP:11060"/>
        <dbReference type="Rhea" id="RHEA-COMP:11605"/>
        <dbReference type="ChEBI" id="CHEBI:15378"/>
        <dbReference type="ChEBI" id="CHEBI:30013"/>
        <dbReference type="ChEBI" id="CHEBI:30616"/>
        <dbReference type="ChEBI" id="CHEBI:61977"/>
        <dbReference type="ChEBI" id="CHEBI:456216"/>
        <dbReference type="EC" id="2.7.11.1"/>
    </reaction>
</comment>
<evidence type="ECO:0000256" key="2">
    <source>
        <dbReference type="ARBA" id="ARBA00022527"/>
    </source>
</evidence>
<dbReference type="InterPro" id="IPR021820">
    <property type="entry name" value="S-locus_recpt_kinase_C"/>
</dbReference>
<evidence type="ECO:0000256" key="13">
    <source>
        <dbReference type="ARBA" id="ARBA00047899"/>
    </source>
</evidence>
<dbReference type="SMART" id="SM00220">
    <property type="entry name" value="S_TKc"/>
    <property type="match status" value="1"/>
</dbReference>
<name>A0A9R1X2Q5_LACSA</name>
<dbReference type="PANTHER" id="PTHR32444">
    <property type="entry name" value="BULB-TYPE LECTIN DOMAIN-CONTAINING PROTEIN"/>
    <property type="match status" value="1"/>
</dbReference>
<evidence type="ECO:0000256" key="9">
    <source>
        <dbReference type="ARBA" id="ARBA00022989"/>
    </source>
</evidence>
<evidence type="ECO:0000256" key="1">
    <source>
        <dbReference type="ARBA" id="ARBA00004479"/>
    </source>
</evidence>
<feature type="domain" description="Protein kinase" evidence="18">
    <location>
        <begin position="567"/>
        <end position="843"/>
    </location>
</feature>
<dbReference type="FunFam" id="3.30.200.20:FF:000195">
    <property type="entry name" value="G-type lectin S-receptor-like serine/threonine-protein kinase"/>
    <property type="match status" value="1"/>
</dbReference>
<evidence type="ECO:0000256" key="5">
    <source>
        <dbReference type="ARBA" id="ARBA00022729"/>
    </source>
</evidence>
<accession>A0A9R1X2Q5</accession>
<dbReference type="InterPro" id="IPR000719">
    <property type="entry name" value="Prot_kinase_dom"/>
</dbReference>
<dbReference type="PROSITE" id="PS50927">
    <property type="entry name" value="BULB_LECTIN"/>
    <property type="match status" value="1"/>
</dbReference>
<evidence type="ECO:0000256" key="6">
    <source>
        <dbReference type="ARBA" id="ARBA00022741"/>
    </source>
</evidence>
<evidence type="ECO:0000259" key="20">
    <source>
        <dbReference type="PROSITE" id="PS50948"/>
    </source>
</evidence>
<evidence type="ECO:0000256" key="14">
    <source>
        <dbReference type="ARBA" id="ARBA00048679"/>
    </source>
</evidence>
<protein>
    <recommendedName>
        <fullName evidence="15">Receptor-like serine/threonine-protein kinase</fullName>
        <ecNumber evidence="15">2.7.11.1</ecNumber>
    </recommendedName>
</protein>
<dbReference type="PROSITE" id="PS50011">
    <property type="entry name" value="PROTEIN_KINASE_DOM"/>
    <property type="match status" value="1"/>
</dbReference>
<dbReference type="InterPro" id="IPR001245">
    <property type="entry name" value="Ser-Thr/Tyr_kinase_cat_dom"/>
</dbReference>
<evidence type="ECO:0000256" key="11">
    <source>
        <dbReference type="ARBA" id="ARBA00023157"/>
    </source>
</evidence>
<evidence type="ECO:0000256" key="17">
    <source>
        <dbReference type="SAM" id="Phobius"/>
    </source>
</evidence>
<keyword evidence="22" id="KW-1185">Reference proteome</keyword>
<dbReference type="InterPro" id="IPR003609">
    <property type="entry name" value="Pan_app"/>
</dbReference>
<keyword evidence="5" id="KW-0732">Signal</keyword>
<feature type="binding site" evidence="16">
    <location>
        <position position="595"/>
    </location>
    <ligand>
        <name>ATP</name>
        <dbReference type="ChEBI" id="CHEBI:30616"/>
    </ligand>
</feature>
<keyword evidence="4 17" id="KW-0812">Transmembrane</keyword>
<dbReference type="InterPro" id="IPR011009">
    <property type="entry name" value="Kinase-like_dom_sf"/>
</dbReference>
<organism evidence="21 22">
    <name type="scientific">Lactuca sativa</name>
    <name type="common">Garden lettuce</name>
    <dbReference type="NCBI Taxonomy" id="4236"/>
    <lineage>
        <taxon>Eukaryota</taxon>
        <taxon>Viridiplantae</taxon>
        <taxon>Streptophyta</taxon>
        <taxon>Embryophyta</taxon>
        <taxon>Tracheophyta</taxon>
        <taxon>Spermatophyta</taxon>
        <taxon>Magnoliopsida</taxon>
        <taxon>eudicotyledons</taxon>
        <taxon>Gunneridae</taxon>
        <taxon>Pentapetalae</taxon>
        <taxon>asterids</taxon>
        <taxon>campanulids</taxon>
        <taxon>Asterales</taxon>
        <taxon>Asteraceae</taxon>
        <taxon>Cichorioideae</taxon>
        <taxon>Cichorieae</taxon>
        <taxon>Lactucinae</taxon>
        <taxon>Lactuca</taxon>
    </lineage>
</organism>
<dbReference type="Pfam" id="PF07714">
    <property type="entry name" value="PK_Tyr_Ser-Thr"/>
    <property type="match status" value="1"/>
</dbReference>
<evidence type="ECO:0000256" key="16">
    <source>
        <dbReference type="PROSITE-ProRule" id="PRU10141"/>
    </source>
</evidence>
<keyword evidence="8 15" id="KW-0067">ATP-binding</keyword>
<dbReference type="GO" id="GO:0004674">
    <property type="term" value="F:protein serine/threonine kinase activity"/>
    <property type="evidence" value="ECO:0007669"/>
    <property type="project" value="UniProtKB-KW"/>
</dbReference>
<evidence type="ECO:0000256" key="15">
    <source>
        <dbReference type="PIRNR" id="PIRNR000641"/>
    </source>
</evidence>
<dbReference type="Pfam" id="PF12398">
    <property type="entry name" value="DUF3660"/>
    <property type="match status" value="1"/>
</dbReference>
<dbReference type="FunFam" id="1.10.510.10:FF:000060">
    <property type="entry name" value="G-type lectin S-receptor-like serine/threonine-protein kinase"/>
    <property type="match status" value="1"/>
</dbReference>
<comment type="caution">
    <text evidence="21">The sequence shown here is derived from an EMBL/GenBank/DDBJ whole genome shotgun (WGS) entry which is preliminary data.</text>
</comment>
<dbReference type="Pfam" id="PF01453">
    <property type="entry name" value="B_lectin"/>
    <property type="match status" value="1"/>
</dbReference>
<dbReference type="FunFam" id="2.90.10.10:FF:000001">
    <property type="entry name" value="G-type lectin S-receptor-like serine/threonine-protein kinase"/>
    <property type="match status" value="1"/>
</dbReference>
<dbReference type="SMART" id="SM00108">
    <property type="entry name" value="B_lectin"/>
    <property type="match status" value="1"/>
</dbReference>
<dbReference type="InterPro" id="IPR017441">
    <property type="entry name" value="Protein_kinase_ATP_BS"/>
</dbReference>
<dbReference type="CDD" id="cd00028">
    <property type="entry name" value="B_lectin"/>
    <property type="match status" value="1"/>
</dbReference>
<dbReference type="PROSITE" id="PS00108">
    <property type="entry name" value="PROTEIN_KINASE_ST"/>
    <property type="match status" value="1"/>
</dbReference>
<feature type="transmembrane region" description="Helical" evidence="17">
    <location>
        <begin position="44"/>
        <end position="62"/>
    </location>
</feature>
<comment type="catalytic activity">
    <reaction evidence="14 15">
        <text>L-seryl-[protein] + ATP = O-phospho-L-seryl-[protein] + ADP + H(+)</text>
        <dbReference type="Rhea" id="RHEA:17989"/>
        <dbReference type="Rhea" id="RHEA-COMP:9863"/>
        <dbReference type="Rhea" id="RHEA-COMP:11604"/>
        <dbReference type="ChEBI" id="CHEBI:15378"/>
        <dbReference type="ChEBI" id="CHEBI:29999"/>
        <dbReference type="ChEBI" id="CHEBI:30616"/>
        <dbReference type="ChEBI" id="CHEBI:83421"/>
        <dbReference type="ChEBI" id="CHEBI:456216"/>
        <dbReference type="EC" id="2.7.11.1"/>
    </reaction>
</comment>
<feature type="domain" description="Apple" evidence="20">
    <location>
        <begin position="375"/>
        <end position="458"/>
    </location>
</feature>
<dbReference type="EMBL" id="NBSK02000007">
    <property type="protein sequence ID" value="KAJ0196209.1"/>
    <property type="molecule type" value="Genomic_DNA"/>
</dbReference>
<dbReference type="PANTHER" id="PTHR32444:SF89">
    <property type="entry name" value="S GLYCOPROTEIN"/>
    <property type="match status" value="1"/>
</dbReference>
<dbReference type="InterPro" id="IPR022126">
    <property type="entry name" value="S-locus_recpt_kinase"/>
</dbReference>
<evidence type="ECO:0000256" key="7">
    <source>
        <dbReference type="ARBA" id="ARBA00022777"/>
    </source>
</evidence>
<dbReference type="CDD" id="cd14066">
    <property type="entry name" value="STKc_IRAK"/>
    <property type="match status" value="1"/>
</dbReference>
<feature type="transmembrane region" description="Helical" evidence="17">
    <location>
        <begin position="483"/>
        <end position="503"/>
    </location>
</feature>
<gene>
    <name evidence="21" type="ORF">LSAT_V11C700349850</name>
</gene>
<keyword evidence="9 17" id="KW-1133">Transmembrane helix</keyword>
<evidence type="ECO:0000256" key="4">
    <source>
        <dbReference type="ARBA" id="ARBA00022692"/>
    </source>
</evidence>
<dbReference type="OrthoDB" id="785331at2759"/>
<dbReference type="Pfam" id="PF11883">
    <property type="entry name" value="DUF3403"/>
    <property type="match status" value="1"/>
</dbReference>
<dbReference type="Proteomes" id="UP000235145">
    <property type="component" value="Unassembled WGS sequence"/>
</dbReference>
<keyword evidence="12" id="KW-0325">Glycoprotein</keyword>
<dbReference type="Gene3D" id="3.30.200.20">
    <property type="entry name" value="Phosphorylase Kinase, domain 1"/>
    <property type="match status" value="1"/>
</dbReference>
<comment type="subcellular location">
    <subcellularLocation>
        <location evidence="1">Membrane</location>
        <topology evidence="1">Single-pass type I membrane protein</topology>
    </subcellularLocation>
</comment>
<evidence type="ECO:0000256" key="10">
    <source>
        <dbReference type="ARBA" id="ARBA00023136"/>
    </source>
</evidence>
<dbReference type="PIRSF" id="PIRSF000641">
    <property type="entry name" value="SRK"/>
    <property type="match status" value="1"/>
</dbReference>
<proteinExistence type="inferred from homology"/>
<dbReference type="GO" id="GO:0016020">
    <property type="term" value="C:membrane"/>
    <property type="evidence" value="ECO:0007669"/>
    <property type="project" value="UniProtKB-SubCell"/>
</dbReference>
<dbReference type="InterPro" id="IPR024171">
    <property type="entry name" value="SRK-like_kinase"/>
</dbReference>
<dbReference type="Gramene" id="rna-gnl|WGS:NBSK|LSAT_7X18721_mrna">
    <property type="protein sequence ID" value="cds-PLY98799.1"/>
    <property type="gene ID" value="gene-LSAT_7X18721"/>
</dbReference>
<dbReference type="PROSITE" id="PS50948">
    <property type="entry name" value="PAN"/>
    <property type="match status" value="1"/>
</dbReference>
<dbReference type="Gene3D" id="2.90.10.10">
    <property type="entry name" value="Bulb-type lectin domain"/>
    <property type="match status" value="1"/>
</dbReference>
<reference evidence="21 22" key="1">
    <citation type="journal article" date="2017" name="Nat. Commun.">
        <title>Genome assembly with in vitro proximity ligation data and whole-genome triplication in lettuce.</title>
        <authorList>
            <person name="Reyes-Chin-Wo S."/>
            <person name="Wang Z."/>
            <person name="Yang X."/>
            <person name="Kozik A."/>
            <person name="Arikit S."/>
            <person name="Song C."/>
            <person name="Xia L."/>
            <person name="Froenicke L."/>
            <person name="Lavelle D.O."/>
            <person name="Truco M.J."/>
            <person name="Xia R."/>
            <person name="Zhu S."/>
            <person name="Xu C."/>
            <person name="Xu H."/>
            <person name="Xu X."/>
            <person name="Cox K."/>
            <person name="Korf I."/>
            <person name="Meyers B.C."/>
            <person name="Michelmore R.W."/>
        </authorList>
    </citation>
    <scope>NUCLEOTIDE SEQUENCE [LARGE SCALE GENOMIC DNA]</scope>
    <source>
        <strain evidence="22">cv. Salinas</strain>
        <tissue evidence="21">Seedlings</tissue>
    </source>
</reference>
<evidence type="ECO:0000259" key="18">
    <source>
        <dbReference type="PROSITE" id="PS50011"/>
    </source>
</evidence>
<feature type="domain" description="Bulb-type lectin" evidence="19">
    <location>
        <begin position="62"/>
        <end position="181"/>
    </location>
</feature>
<dbReference type="AlphaFoldDB" id="A0A9R1X2Q5"/>
<dbReference type="SUPFAM" id="SSF51110">
    <property type="entry name" value="alpha-D-mannose-specific plant lectins"/>
    <property type="match status" value="1"/>
</dbReference>
<dbReference type="Pfam" id="PF00954">
    <property type="entry name" value="S_locus_glycop"/>
    <property type="match status" value="1"/>
</dbReference>
<dbReference type="InterPro" id="IPR001480">
    <property type="entry name" value="Bulb-type_lectin_dom"/>
</dbReference>
<dbReference type="EC" id="2.7.11.1" evidence="15"/>
<dbReference type="InterPro" id="IPR000858">
    <property type="entry name" value="S_locus_glycoprot_dom"/>
</dbReference>
<dbReference type="GO" id="GO:0048544">
    <property type="term" value="P:recognition of pollen"/>
    <property type="evidence" value="ECO:0007669"/>
    <property type="project" value="InterPro"/>
</dbReference>
<dbReference type="Gene3D" id="1.10.510.10">
    <property type="entry name" value="Transferase(Phosphotransferase) domain 1"/>
    <property type="match status" value="1"/>
</dbReference>
<evidence type="ECO:0000313" key="21">
    <source>
        <dbReference type="EMBL" id="KAJ0196209.1"/>
    </source>
</evidence>
<comment type="similarity">
    <text evidence="15">Belongs to the protein kinase superfamily. Ser/Thr protein kinase family.</text>
</comment>
<dbReference type="Pfam" id="PF08276">
    <property type="entry name" value="PAN_2"/>
    <property type="match status" value="1"/>
</dbReference>
<dbReference type="GO" id="GO:0005524">
    <property type="term" value="F:ATP binding"/>
    <property type="evidence" value="ECO:0007669"/>
    <property type="project" value="UniProtKB-UniRule"/>
</dbReference>
<keyword evidence="10 17" id="KW-0472">Membrane</keyword>
<dbReference type="PROSITE" id="PS00107">
    <property type="entry name" value="PROTEIN_KINASE_ATP"/>
    <property type="match status" value="1"/>
</dbReference>
<evidence type="ECO:0000259" key="19">
    <source>
        <dbReference type="PROSITE" id="PS50927"/>
    </source>
</evidence>
<evidence type="ECO:0000256" key="3">
    <source>
        <dbReference type="ARBA" id="ARBA00022679"/>
    </source>
</evidence>
<keyword evidence="11" id="KW-1015">Disulfide bond</keyword>
<evidence type="ECO:0000256" key="8">
    <source>
        <dbReference type="ARBA" id="ARBA00022840"/>
    </source>
</evidence>
<keyword evidence="7 15" id="KW-0418">Kinase</keyword>
<dbReference type="InterPro" id="IPR036426">
    <property type="entry name" value="Bulb-type_lectin_dom_sf"/>
</dbReference>
<sequence>MMGAKITLTGTKSTKIPKPRFNEPNKDWGNQNSLSKMKNLHCRATITFSLFFFFFPFLSLAIDTITPTESLTINQTLVSNGKVFELGFFNTSNNLYIGIWYKQIEPRTIVWVANRDNPITSSSGKLTIGDDRNIVVLNEAETAVWSSNQSVPVVNTVAQLLDNGNFVLRGENDDDPENYIWQSFDNPTDTLLPEMKLGWNADTGVNRFLQSWKTNSDPGSGDFTFKMDTDGFPEVILSKKGTETYRSGPWNGRRFSGVPEMKSAVVINFKFEYNSDEITYSFEMLNSSIYSRLIMSSSGQLQRFTWVESSKTWSEYWFAPRDQCDYYQQCGPFGVCDANSPQVCKCMKGFEPKNKQAWDLRDGSDGCIRTSDLDCGSDGFLPLKNMKLPESSKAIVNQTINLSECREICKRNCNCTAYANTDITDGGSGCVIWELNLVDMRQYADSEGSGQDLYVRVAASDLDQSPTSSSTIGNGSSNNVVKIVAITCSISAVLIILLILFYLRRKMRPLKKSKTIRKGPHERSQDFLMNDGIIVPSRKDYSGETTNEDLELPLFDFTTLVVATNNFSNANKLGQGGFGCVYKGVLTEGEVVAVKRLSRTSGQGIEELKNEVRLIAKLQHRNLVRLLGCCIEVEEKLLIYEYMENKSLNTFLFNIEKSAQLNWQMRFNIVCGIARGLLYLHQDSRFRIIHRDLKASNILLDKEMNPKISDFGMARIFGSDQTEAETKKVVGTHGYMAPEYAMDGLFSIKSDVFSFGVLVLEIVSGQKNRGFYYASNQLNLLGHTWKLWKEGKALELLDESIGAEFSNDEVLRCIQIGLLCVQEQAEDRPTMSKVMLMLSSDTIQLPQPKYPGFSLGKRHFEIESSSKQDESMSINEVTVTILDGR</sequence>
<evidence type="ECO:0000313" key="22">
    <source>
        <dbReference type="Proteomes" id="UP000235145"/>
    </source>
</evidence>
<evidence type="ECO:0000256" key="12">
    <source>
        <dbReference type="ARBA" id="ARBA00023180"/>
    </source>
</evidence>
<keyword evidence="6 15" id="KW-0547">Nucleotide-binding</keyword>
<dbReference type="SMART" id="SM00473">
    <property type="entry name" value="PAN_AP"/>
    <property type="match status" value="1"/>
</dbReference>
<keyword evidence="3 15" id="KW-0808">Transferase</keyword>
<dbReference type="SUPFAM" id="SSF56112">
    <property type="entry name" value="Protein kinase-like (PK-like)"/>
    <property type="match status" value="1"/>
</dbReference>
<dbReference type="InterPro" id="IPR008271">
    <property type="entry name" value="Ser/Thr_kinase_AS"/>
</dbReference>